<reference evidence="2" key="1">
    <citation type="submission" date="2022-11" db="EMBL/GenBank/DDBJ databases">
        <authorList>
            <person name="Kikuchi T."/>
        </authorList>
    </citation>
    <scope>NUCLEOTIDE SEQUENCE</scope>
    <source>
        <strain evidence="2">PS1010</strain>
    </source>
</reference>
<keyword evidence="3" id="KW-1185">Reference proteome</keyword>
<evidence type="ECO:0000256" key="1">
    <source>
        <dbReference type="SAM" id="MobiDB-lite"/>
    </source>
</evidence>
<gene>
    <name evidence="2" type="ORF">CAMP_LOCUS18305</name>
</gene>
<proteinExistence type="predicted"/>
<evidence type="ECO:0000313" key="2">
    <source>
        <dbReference type="EMBL" id="CAI5455668.1"/>
    </source>
</evidence>
<feature type="region of interest" description="Disordered" evidence="1">
    <location>
        <begin position="149"/>
        <end position="217"/>
    </location>
</feature>
<dbReference type="EMBL" id="CANHGI010000006">
    <property type="protein sequence ID" value="CAI5455668.1"/>
    <property type="molecule type" value="Genomic_DNA"/>
</dbReference>
<dbReference type="Proteomes" id="UP001152747">
    <property type="component" value="Unassembled WGS sequence"/>
</dbReference>
<name>A0A9P1NC76_9PELO</name>
<dbReference type="AlphaFoldDB" id="A0A9P1NC76"/>
<comment type="caution">
    <text evidence="2">The sequence shown here is derived from an EMBL/GenBank/DDBJ whole genome shotgun (WGS) entry which is preliminary data.</text>
</comment>
<feature type="compositionally biased region" description="Basic residues" evidence="1">
    <location>
        <begin position="179"/>
        <end position="191"/>
    </location>
</feature>
<accession>A0A9P1NC76</accession>
<organism evidence="2 3">
    <name type="scientific">Caenorhabditis angaria</name>
    <dbReference type="NCBI Taxonomy" id="860376"/>
    <lineage>
        <taxon>Eukaryota</taxon>
        <taxon>Metazoa</taxon>
        <taxon>Ecdysozoa</taxon>
        <taxon>Nematoda</taxon>
        <taxon>Chromadorea</taxon>
        <taxon>Rhabditida</taxon>
        <taxon>Rhabditina</taxon>
        <taxon>Rhabditomorpha</taxon>
        <taxon>Rhabditoidea</taxon>
        <taxon>Rhabditidae</taxon>
        <taxon>Peloderinae</taxon>
        <taxon>Caenorhabditis</taxon>
    </lineage>
</organism>
<evidence type="ECO:0000313" key="3">
    <source>
        <dbReference type="Proteomes" id="UP001152747"/>
    </source>
</evidence>
<feature type="compositionally biased region" description="Basic and acidic residues" evidence="1">
    <location>
        <begin position="154"/>
        <end position="164"/>
    </location>
</feature>
<protein>
    <submittedName>
        <fullName evidence="2">Uncharacterized protein</fullName>
    </submittedName>
</protein>
<feature type="compositionally biased region" description="Basic and acidic residues" evidence="1">
    <location>
        <begin position="192"/>
        <end position="207"/>
    </location>
</feature>
<sequence>MLSFTVAEYLANSIVPLEPFELRSYTLLVGTIDHSQIIPSLPDFFNETQKKLLSDPKVVEILRSMDGDTIVTLFDSLPSENNELVCFPDRYSGTKNVIIVPDFWILRNRKTCLICRGSRKRAQNSRNGSDRQSDGPADSADFTLLSEAEEQDEDSRCECSRLSDEPDQLPEPVFDIEGHHRRINAERRRRRLLNEHRPPISRQRAETPETPEGLEQETEYLPRETLKQIKRELVSQNLYFEAIYRWQKTPEELDEFGHVSIHLRKTLTKVFQDAFNTIPDYDEGFYIVEVLIPSYNKSNRKCQINVPVKIIKEQQA</sequence>